<reference evidence="1" key="1">
    <citation type="submission" date="2021-05" db="EMBL/GenBank/DDBJ databases">
        <authorList>
            <person name="Scholz U."/>
            <person name="Mascher M."/>
            <person name="Fiebig A."/>
        </authorList>
    </citation>
    <scope>NUCLEOTIDE SEQUENCE [LARGE SCALE GENOMIC DNA]</scope>
</reference>
<evidence type="ECO:0000313" key="1">
    <source>
        <dbReference type="EnsemblPlants" id="AVESA.00010b.r2.7DG1349280.1.CDS"/>
    </source>
</evidence>
<dbReference type="EnsemblPlants" id="AVESA.00010b.r2.7DG1349280.1">
    <property type="protein sequence ID" value="AVESA.00010b.r2.7DG1349280.1.CDS"/>
    <property type="gene ID" value="AVESA.00010b.r2.7DG1349280"/>
</dbReference>
<name>A0ACD6A7D2_AVESA</name>
<organism evidence="1 2">
    <name type="scientific">Avena sativa</name>
    <name type="common">Oat</name>
    <dbReference type="NCBI Taxonomy" id="4498"/>
    <lineage>
        <taxon>Eukaryota</taxon>
        <taxon>Viridiplantae</taxon>
        <taxon>Streptophyta</taxon>
        <taxon>Embryophyta</taxon>
        <taxon>Tracheophyta</taxon>
        <taxon>Spermatophyta</taxon>
        <taxon>Magnoliopsida</taxon>
        <taxon>Liliopsida</taxon>
        <taxon>Poales</taxon>
        <taxon>Poaceae</taxon>
        <taxon>BOP clade</taxon>
        <taxon>Pooideae</taxon>
        <taxon>Poodae</taxon>
        <taxon>Poeae</taxon>
        <taxon>Poeae Chloroplast Group 1 (Aveneae type)</taxon>
        <taxon>Aveninae</taxon>
        <taxon>Avena</taxon>
    </lineage>
</organism>
<dbReference type="Proteomes" id="UP001732700">
    <property type="component" value="Chromosome 7D"/>
</dbReference>
<keyword evidence="2" id="KW-1185">Reference proteome</keyword>
<reference evidence="1" key="2">
    <citation type="submission" date="2025-09" db="UniProtKB">
        <authorList>
            <consortium name="EnsemblPlants"/>
        </authorList>
    </citation>
    <scope>IDENTIFICATION</scope>
</reference>
<sequence length="400" mass="43772">MIQRLELKQDHKLSQYCVTRRRRRWSFPVHTPSLMAPGGGLFGTAAAAMVVSLALHVLLNCPIQPVPSPPPPTAGYPRNNLLQGLEKLGEGQLIGPEDVYVDAAAGGTLYTATRDGWLQRMQPNGTWERWRFVGGSGLLGIAPSVDGSMLVCDAYKGLLRVEEGRVTILASTVEGSPIRFAEVPVEASDGTVYFSDGSTRFGIDQWFLDYMEASSTGRLLKYEPSTSKVSVVLDNLAFANGVALSQDDTFIVVCESWRYRCSKLWLKGDKAGKEETFIDNLPGSPDNIHLAPDGSFWIALLQLRSPWIDLVTRWTFTKRVVSSFPALLDKLKETGKGAMVAQVSENGKIVRVLGDSEGKVSNFITSVTEYDGNLFFGSISSNFIGKMSLAKVPRVQDVVS</sequence>
<proteinExistence type="predicted"/>
<evidence type="ECO:0000313" key="2">
    <source>
        <dbReference type="Proteomes" id="UP001732700"/>
    </source>
</evidence>
<protein>
    <submittedName>
        <fullName evidence="1">Uncharacterized protein</fullName>
    </submittedName>
</protein>
<accession>A0ACD6A7D2</accession>